<feature type="transmembrane region" description="Helical" evidence="1">
    <location>
        <begin position="6"/>
        <end position="27"/>
    </location>
</feature>
<keyword evidence="3" id="KW-1185">Reference proteome</keyword>
<organism evidence="2 3">
    <name type="scientific">Litchfieldia luteola</name>
    <dbReference type="NCBI Taxonomy" id="682179"/>
    <lineage>
        <taxon>Bacteria</taxon>
        <taxon>Bacillati</taxon>
        <taxon>Bacillota</taxon>
        <taxon>Bacilli</taxon>
        <taxon>Bacillales</taxon>
        <taxon>Bacillaceae</taxon>
        <taxon>Litchfieldia</taxon>
    </lineage>
</organism>
<dbReference type="PANTHER" id="PTHR35792:SF1">
    <property type="entry name" value="SLL0268 PROTEIN"/>
    <property type="match status" value="1"/>
</dbReference>
<protein>
    <submittedName>
        <fullName evidence="2">YtxH domain-containing protein</fullName>
    </submittedName>
</protein>
<dbReference type="Pfam" id="PF12732">
    <property type="entry name" value="YtxH"/>
    <property type="match status" value="1"/>
</dbReference>
<sequence>MGKNDNNFLIGAIVGGVIGAATALFLAPKSGRELRDDINTQASVVRDKTERWRNEAVDKGSELANVAKEKTSNFTKNVNNQSSQIFDKVKEFANAPIDDKQLVQQSEELVDEIVGLTSSNDGTDADEIRRRLEEADKALTLAESQSNTQPNPQS</sequence>
<dbReference type="EMBL" id="JADCLJ010000019">
    <property type="protein sequence ID" value="MBE4908302.1"/>
    <property type="molecule type" value="Genomic_DNA"/>
</dbReference>
<evidence type="ECO:0000313" key="3">
    <source>
        <dbReference type="Proteomes" id="UP001516662"/>
    </source>
</evidence>
<comment type="caution">
    <text evidence="2">The sequence shown here is derived from an EMBL/GenBank/DDBJ whole genome shotgun (WGS) entry which is preliminary data.</text>
</comment>
<evidence type="ECO:0000256" key="1">
    <source>
        <dbReference type="SAM" id="Phobius"/>
    </source>
</evidence>
<dbReference type="InterPro" id="IPR052928">
    <property type="entry name" value="Desiccation-related_membrane"/>
</dbReference>
<dbReference type="Proteomes" id="UP001516662">
    <property type="component" value="Unassembled WGS sequence"/>
</dbReference>
<gene>
    <name evidence="2" type="ORF">IMZ08_09560</name>
</gene>
<dbReference type="PANTHER" id="PTHR35792">
    <property type="entry name" value="GENERAL STRESS PROTEIN"/>
    <property type="match status" value="1"/>
</dbReference>
<keyword evidence="1" id="KW-0812">Transmembrane</keyword>
<accession>A0ABR9QIH3</accession>
<keyword evidence="1" id="KW-0472">Membrane</keyword>
<evidence type="ECO:0000313" key="2">
    <source>
        <dbReference type="EMBL" id="MBE4908302.1"/>
    </source>
</evidence>
<keyword evidence="1" id="KW-1133">Transmembrane helix</keyword>
<name>A0ABR9QIH3_9BACI</name>
<proteinExistence type="predicted"/>
<reference evidence="2 3" key="1">
    <citation type="submission" date="2020-10" db="EMBL/GenBank/DDBJ databases">
        <title>Bacillus sp. HD4P25, an endophyte from a halophyte.</title>
        <authorList>
            <person name="Sun J.-Q."/>
        </authorList>
    </citation>
    <scope>NUCLEOTIDE SEQUENCE [LARGE SCALE GENOMIC DNA]</scope>
    <source>
        <strain evidence="2 3">YIM 93174</strain>
    </source>
</reference>
<dbReference type="RefSeq" id="WP_193535855.1">
    <property type="nucleotide sequence ID" value="NZ_JADCLJ010000019.1"/>
</dbReference>
<dbReference type="InterPro" id="IPR024623">
    <property type="entry name" value="YtxH"/>
</dbReference>